<dbReference type="Gene3D" id="3.40.50.1820">
    <property type="entry name" value="alpha/beta hydrolase"/>
    <property type="match status" value="1"/>
</dbReference>
<dbReference type="Proteomes" id="UP000438760">
    <property type="component" value="Unassembled WGS sequence"/>
</dbReference>
<dbReference type="OrthoDB" id="9815425at2"/>
<dbReference type="InterPro" id="IPR013094">
    <property type="entry name" value="AB_hydrolase_3"/>
</dbReference>
<protein>
    <submittedName>
        <fullName evidence="3">Alpha/beta hydrolase fold domain-containing protein</fullName>
    </submittedName>
</protein>
<dbReference type="PANTHER" id="PTHR48081:SF8">
    <property type="entry name" value="ALPHA_BETA HYDROLASE FOLD-3 DOMAIN-CONTAINING PROTEIN-RELATED"/>
    <property type="match status" value="1"/>
</dbReference>
<evidence type="ECO:0000259" key="2">
    <source>
        <dbReference type="Pfam" id="PF07859"/>
    </source>
</evidence>
<evidence type="ECO:0000313" key="3">
    <source>
        <dbReference type="EMBL" id="MTG98912.1"/>
    </source>
</evidence>
<dbReference type="EMBL" id="WMJX01000034">
    <property type="protein sequence ID" value="MTG98912.1"/>
    <property type="molecule type" value="Genomic_DNA"/>
</dbReference>
<comment type="caution">
    <text evidence="3">The sequence shown here is derived from an EMBL/GenBank/DDBJ whole genome shotgun (WGS) entry which is preliminary data.</text>
</comment>
<dbReference type="InterPro" id="IPR029058">
    <property type="entry name" value="AB_hydrolase_fold"/>
</dbReference>
<dbReference type="GO" id="GO:0016787">
    <property type="term" value="F:hydrolase activity"/>
    <property type="evidence" value="ECO:0007669"/>
    <property type="project" value="UniProtKB-KW"/>
</dbReference>
<keyword evidence="1 3" id="KW-0378">Hydrolase</keyword>
<dbReference type="PANTHER" id="PTHR48081">
    <property type="entry name" value="AB HYDROLASE SUPERFAMILY PROTEIN C4A8.06C"/>
    <property type="match status" value="1"/>
</dbReference>
<organism evidence="3 4">
    <name type="scientific">Myroides albus</name>
    <dbReference type="NCBI Taxonomy" id="2562892"/>
    <lineage>
        <taxon>Bacteria</taxon>
        <taxon>Pseudomonadati</taxon>
        <taxon>Bacteroidota</taxon>
        <taxon>Flavobacteriia</taxon>
        <taxon>Flavobacteriales</taxon>
        <taxon>Flavobacteriaceae</taxon>
        <taxon>Myroides</taxon>
    </lineage>
</organism>
<dbReference type="SUPFAM" id="SSF53474">
    <property type="entry name" value="alpha/beta-Hydrolases"/>
    <property type="match status" value="1"/>
</dbReference>
<proteinExistence type="predicted"/>
<dbReference type="AlphaFoldDB" id="A0A6I3LS43"/>
<reference evidence="3 4" key="1">
    <citation type="submission" date="2019-11" db="EMBL/GenBank/DDBJ databases">
        <title>Genome of Strain BIT-d1.</title>
        <authorList>
            <person name="Yang Y."/>
        </authorList>
    </citation>
    <scope>NUCLEOTIDE SEQUENCE [LARGE SCALE GENOMIC DNA]</scope>
    <source>
        <strain evidence="3 4">BIT-d1</strain>
    </source>
</reference>
<name>A0A6I3LS43_9FLAO</name>
<gene>
    <name evidence="3" type="ORF">GJV76_12355</name>
</gene>
<keyword evidence="4" id="KW-1185">Reference proteome</keyword>
<dbReference type="Pfam" id="PF07859">
    <property type="entry name" value="Abhydrolase_3"/>
    <property type="match status" value="1"/>
</dbReference>
<feature type="domain" description="Alpha/beta hydrolase fold-3" evidence="2">
    <location>
        <begin position="94"/>
        <end position="296"/>
    </location>
</feature>
<evidence type="ECO:0000256" key="1">
    <source>
        <dbReference type="ARBA" id="ARBA00022801"/>
    </source>
</evidence>
<accession>A0A6I3LS43</accession>
<dbReference type="InterPro" id="IPR050300">
    <property type="entry name" value="GDXG_lipolytic_enzyme"/>
</dbReference>
<dbReference type="RefSeq" id="WP_155092923.1">
    <property type="nucleotide sequence ID" value="NZ_CP102754.1"/>
</dbReference>
<evidence type="ECO:0000313" key="4">
    <source>
        <dbReference type="Proteomes" id="UP000438760"/>
    </source>
</evidence>
<sequence>MKTTQQIFELMASDLQISMHENNWNSIDYETLLKDNPKQIRAIEKTLFEEDSSELESPNLTIKNAWIPSREKDRSIRIRTYHNNAVTERQPVYLFFHGGAFIFGSPEQYDSQLINLVNKLNITVVNVDYRLSPEHPYPAAINDGIDVLNYLLDNCITLNIDKDKVIIGGSSAGATIATSICLHLPYNLSKRITHQYLLYPPLSDDLSTESMLQLANAPMQSKQSAVYMWENYTKNSRKKEKASPLNHTHFQGIPNTTIVYCELDPFKDEAINYAKKLQSQEIKTQLIEVKGAVHAFDFFDCQLTQNYFDLQISLFKEIIK</sequence>